<feature type="transmembrane region" description="Helical" evidence="10">
    <location>
        <begin position="249"/>
        <end position="272"/>
    </location>
</feature>
<keyword evidence="3 9" id="KW-0812">Transmembrane</keyword>
<comment type="similarity">
    <text evidence="9">Belongs to the G-protein coupled receptor 1 family.</text>
</comment>
<feature type="transmembrane region" description="Helical" evidence="10">
    <location>
        <begin position="153"/>
        <end position="178"/>
    </location>
</feature>
<feature type="domain" description="G-protein coupled receptors family 1 profile" evidence="11">
    <location>
        <begin position="52"/>
        <end position="269"/>
    </location>
</feature>
<dbReference type="AlphaFoldDB" id="A0A671U136"/>
<evidence type="ECO:0000256" key="3">
    <source>
        <dbReference type="ARBA" id="ARBA00022692"/>
    </source>
</evidence>
<keyword evidence="5 9" id="KW-0297">G-protein coupled receptor</keyword>
<name>A0A671U136_SPAAU</name>
<dbReference type="Proteomes" id="UP000472265">
    <property type="component" value="Chromosome 1"/>
</dbReference>
<reference evidence="12" key="1">
    <citation type="submission" date="2021-04" db="EMBL/GenBank/DDBJ databases">
        <authorList>
            <consortium name="Wellcome Sanger Institute Data Sharing"/>
        </authorList>
    </citation>
    <scope>NUCLEOTIDE SEQUENCE [LARGE SCALE GENOMIC DNA]</scope>
</reference>
<evidence type="ECO:0000256" key="5">
    <source>
        <dbReference type="ARBA" id="ARBA00023040"/>
    </source>
</evidence>
<protein>
    <submittedName>
        <fullName evidence="12">P2Y purinoceptor 14-like</fullName>
    </submittedName>
</protein>
<evidence type="ECO:0000256" key="8">
    <source>
        <dbReference type="ARBA" id="ARBA00023224"/>
    </source>
</evidence>
<reference evidence="12" key="3">
    <citation type="submission" date="2025-09" db="UniProtKB">
        <authorList>
            <consortium name="Ensembl"/>
        </authorList>
    </citation>
    <scope>IDENTIFICATION</scope>
</reference>
<dbReference type="Gene3D" id="1.20.1070.10">
    <property type="entry name" value="Rhodopsin 7-helix transmembrane proteins"/>
    <property type="match status" value="2"/>
</dbReference>
<evidence type="ECO:0000313" key="13">
    <source>
        <dbReference type="Proteomes" id="UP000472265"/>
    </source>
</evidence>
<dbReference type="SUPFAM" id="SSF81321">
    <property type="entry name" value="Family A G protein-coupled receptor-like"/>
    <property type="match status" value="1"/>
</dbReference>
<evidence type="ECO:0000256" key="9">
    <source>
        <dbReference type="RuleBase" id="RU000688"/>
    </source>
</evidence>
<dbReference type="Pfam" id="PF00001">
    <property type="entry name" value="7tm_1"/>
    <property type="match status" value="1"/>
</dbReference>
<dbReference type="GO" id="GO:0045028">
    <property type="term" value="F:G protein-coupled purinergic nucleotide receptor activity"/>
    <property type="evidence" value="ECO:0007669"/>
    <property type="project" value="TreeGrafter"/>
</dbReference>
<dbReference type="PRINTS" id="PR00237">
    <property type="entry name" value="GPCRRHODOPSN"/>
</dbReference>
<feature type="transmembrane region" description="Helical" evidence="10">
    <location>
        <begin position="39"/>
        <end position="62"/>
    </location>
</feature>
<evidence type="ECO:0000256" key="10">
    <source>
        <dbReference type="SAM" id="Phobius"/>
    </source>
</evidence>
<keyword evidence="6 10" id="KW-0472">Membrane</keyword>
<keyword evidence="2" id="KW-1003">Cell membrane</keyword>
<evidence type="ECO:0000256" key="4">
    <source>
        <dbReference type="ARBA" id="ARBA00022989"/>
    </source>
</evidence>
<evidence type="ECO:0000313" key="12">
    <source>
        <dbReference type="Ensembl" id="ENSSAUP00010007405.1"/>
    </source>
</evidence>
<keyword evidence="4 10" id="KW-1133">Transmembrane helix</keyword>
<dbReference type="GO" id="GO:0005886">
    <property type="term" value="C:plasma membrane"/>
    <property type="evidence" value="ECO:0007669"/>
    <property type="project" value="UniProtKB-SubCell"/>
</dbReference>
<dbReference type="GeneTree" id="ENSGT01110000267167"/>
<proteinExistence type="inferred from homology"/>
<dbReference type="PROSITE" id="PS00237">
    <property type="entry name" value="G_PROTEIN_RECEP_F1_1"/>
    <property type="match status" value="1"/>
</dbReference>
<dbReference type="InterPro" id="IPR017452">
    <property type="entry name" value="GPCR_Rhodpsn_7TM"/>
</dbReference>
<dbReference type="PROSITE" id="PS50262">
    <property type="entry name" value="G_PROTEIN_RECEP_F1_2"/>
    <property type="match status" value="1"/>
</dbReference>
<evidence type="ECO:0000256" key="6">
    <source>
        <dbReference type="ARBA" id="ARBA00023136"/>
    </source>
</evidence>
<accession>A0A671U136</accession>
<keyword evidence="8 9" id="KW-0807">Transducer</keyword>
<dbReference type="InterPro" id="IPR000276">
    <property type="entry name" value="GPCR_Rhodpsn"/>
</dbReference>
<reference evidence="12" key="2">
    <citation type="submission" date="2025-08" db="UniProtKB">
        <authorList>
            <consortium name="Ensembl"/>
        </authorList>
    </citation>
    <scope>IDENTIFICATION</scope>
</reference>
<evidence type="ECO:0000259" key="11">
    <source>
        <dbReference type="PROSITE" id="PS50262"/>
    </source>
</evidence>
<dbReference type="PANTHER" id="PTHR24233">
    <property type="entry name" value="P2Y PURINOCEPTOR-RELATED G-PROTEIN COUPLED RECEPTOR"/>
    <property type="match status" value="1"/>
</dbReference>
<keyword evidence="13" id="KW-1185">Reference proteome</keyword>
<gene>
    <name evidence="12" type="primary">LOC115590154</name>
</gene>
<comment type="subcellular location">
    <subcellularLocation>
        <location evidence="1">Cell membrane</location>
        <topology evidence="1">Multi-pass membrane protein</topology>
    </subcellularLocation>
</comment>
<feature type="transmembrane region" description="Helical" evidence="10">
    <location>
        <begin position="213"/>
        <end position="237"/>
    </location>
</feature>
<organism evidence="12 13">
    <name type="scientific">Sparus aurata</name>
    <name type="common">Gilthead sea bream</name>
    <dbReference type="NCBI Taxonomy" id="8175"/>
    <lineage>
        <taxon>Eukaryota</taxon>
        <taxon>Metazoa</taxon>
        <taxon>Chordata</taxon>
        <taxon>Craniata</taxon>
        <taxon>Vertebrata</taxon>
        <taxon>Euteleostomi</taxon>
        <taxon>Actinopterygii</taxon>
        <taxon>Neopterygii</taxon>
        <taxon>Teleostei</taxon>
        <taxon>Neoteleostei</taxon>
        <taxon>Acanthomorphata</taxon>
        <taxon>Eupercaria</taxon>
        <taxon>Spariformes</taxon>
        <taxon>Sparidae</taxon>
        <taxon>Sparus</taxon>
    </lineage>
</organism>
<evidence type="ECO:0000256" key="7">
    <source>
        <dbReference type="ARBA" id="ARBA00023170"/>
    </source>
</evidence>
<evidence type="ECO:0000256" key="2">
    <source>
        <dbReference type="ARBA" id="ARBA00022475"/>
    </source>
</evidence>
<sequence>MSDQGFEELISSVNQSSVTNQTAVDVCVKVDTSVHPFFMVVYSLVFLVGFSLNAFIIKFYFCRAHRQASSSMKVYLKNLAAADFLLCLCLPIRITKYVSNTFTTRLVFCNFGFSAFFLNMYTSILFMGYIAANRYLKIVHGSAAPHILQTVRAAHIISTVTWVFLLALMSSYIIMLFYSLKHLTSVPIRVSEARQRQPTSSSSKKLAKSHRNMLVLVCVFCFCFVPFHLFRLIDIFLWKDCSMRKVSYYLMEVTVMISALNVCLDPLIYFIFGKAFRARLSGRVVAGNG</sequence>
<keyword evidence="7 9" id="KW-0675">Receptor</keyword>
<dbReference type="PANTHER" id="PTHR24233:SF11">
    <property type="entry name" value="P2Y PURINOCEPTOR 14-LIKE"/>
    <property type="match status" value="1"/>
</dbReference>
<dbReference type="Ensembl" id="ENSSAUT00010007929.1">
    <property type="protein sequence ID" value="ENSSAUP00010007405.1"/>
    <property type="gene ID" value="ENSSAUG00010003690.1"/>
</dbReference>
<feature type="transmembrane region" description="Helical" evidence="10">
    <location>
        <begin position="114"/>
        <end position="132"/>
    </location>
</feature>
<evidence type="ECO:0000256" key="1">
    <source>
        <dbReference type="ARBA" id="ARBA00004651"/>
    </source>
</evidence>